<evidence type="ECO:0000313" key="2">
    <source>
        <dbReference type="EMBL" id="MED6247116.1"/>
    </source>
</evidence>
<name>A0ABU7B951_9TELE</name>
<evidence type="ECO:0008006" key="4">
    <source>
        <dbReference type="Google" id="ProtNLM"/>
    </source>
</evidence>
<proteinExistence type="predicted"/>
<organism evidence="2 3">
    <name type="scientific">Ataeniobius toweri</name>
    <dbReference type="NCBI Taxonomy" id="208326"/>
    <lineage>
        <taxon>Eukaryota</taxon>
        <taxon>Metazoa</taxon>
        <taxon>Chordata</taxon>
        <taxon>Craniata</taxon>
        <taxon>Vertebrata</taxon>
        <taxon>Euteleostomi</taxon>
        <taxon>Actinopterygii</taxon>
        <taxon>Neopterygii</taxon>
        <taxon>Teleostei</taxon>
        <taxon>Neoteleostei</taxon>
        <taxon>Acanthomorphata</taxon>
        <taxon>Ovalentaria</taxon>
        <taxon>Atherinomorphae</taxon>
        <taxon>Cyprinodontiformes</taxon>
        <taxon>Goodeidae</taxon>
        <taxon>Ataeniobius</taxon>
    </lineage>
</organism>
<feature type="signal peptide" evidence="1">
    <location>
        <begin position="1"/>
        <end position="21"/>
    </location>
</feature>
<comment type="caution">
    <text evidence="2">The sequence shown here is derived from an EMBL/GenBank/DDBJ whole genome shotgun (WGS) entry which is preliminary data.</text>
</comment>
<reference evidence="2 3" key="1">
    <citation type="submission" date="2021-07" db="EMBL/GenBank/DDBJ databases">
        <authorList>
            <person name="Palmer J.M."/>
        </authorList>
    </citation>
    <scope>NUCLEOTIDE SEQUENCE [LARGE SCALE GENOMIC DNA]</scope>
    <source>
        <strain evidence="2 3">AT_MEX2019</strain>
        <tissue evidence="2">Muscle</tissue>
    </source>
</reference>
<evidence type="ECO:0000313" key="3">
    <source>
        <dbReference type="Proteomes" id="UP001345963"/>
    </source>
</evidence>
<dbReference type="EMBL" id="JAHUTI010047620">
    <property type="protein sequence ID" value="MED6247116.1"/>
    <property type="molecule type" value="Genomic_DNA"/>
</dbReference>
<dbReference type="Proteomes" id="UP001345963">
    <property type="component" value="Unassembled WGS sequence"/>
</dbReference>
<feature type="chain" id="PRO_5046473109" description="Secreted protein" evidence="1">
    <location>
        <begin position="22"/>
        <end position="102"/>
    </location>
</feature>
<keyword evidence="1" id="KW-0732">Signal</keyword>
<evidence type="ECO:0000256" key="1">
    <source>
        <dbReference type="SAM" id="SignalP"/>
    </source>
</evidence>
<keyword evidence="3" id="KW-1185">Reference proteome</keyword>
<protein>
    <recommendedName>
        <fullName evidence="4">Secreted protein</fullName>
    </recommendedName>
</protein>
<gene>
    <name evidence="2" type="ORF">ATANTOWER_030632</name>
</gene>
<accession>A0ABU7B951</accession>
<sequence length="102" mass="10471">MSVGMCYGVRLLFFCQVESWAAQCPRLGKVPPSNVGPLSSMPHSLPVICVAACRIGGFRHSGLGALVCADSFRGCLPGPGPPGSVGPLFGVDVPWGLESLGS</sequence>